<protein>
    <submittedName>
        <fullName evidence="2">Uncharacterized protein</fullName>
    </submittedName>
</protein>
<organism evidence="2 3">
    <name type="scientific">Polyporus arcularius HHB13444</name>
    <dbReference type="NCBI Taxonomy" id="1314778"/>
    <lineage>
        <taxon>Eukaryota</taxon>
        <taxon>Fungi</taxon>
        <taxon>Dikarya</taxon>
        <taxon>Basidiomycota</taxon>
        <taxon>Agaricomycotina</taxon>
        <taxon>Agaricomycetes</taxon>
        <taxon>Polyporales</taxon>
        <taxon>Polyporaceae</taxon>
        <taxon>Polyporus</taxon>
    </lineage>
</organism>
<keyword evidence="3" id="KW-1185">Reference proteome</keyword>
<feature type="compositionally biased region" description="Basic and acidic residues" evidence="1">
    <location>
        <begin position="313"/>
        <end position="323"/>
    </location>
</feature>
<evidence type="ECO:0000313" key="3">
    <source>
        <dbReference type="Proteomes" id="UP000308197"/>
    </source>
</evidence>
<accession>A0A5C3PL12</accession>
<dbReference type="EMBL" id="ML211044">
    <property type="protein sequence ID" value="TFK90494.1"/>
    <property type="molecule type" value="Genomic_DNA"/>
</dbReference>
<proteinExistence type="predicted"/>
<dbReference type="STRING" id="1314778.A0A5C3PL12"/>
<feature type="region of interest" description="Disordered" evidence="1">
    <location>
        <begin position="298"/>
        <end position="332"/>
    </location>
</feature>
<evidence type="ECO:0000313" key="2">
    <source>
        <dbReference type="EMBL" id="TFK90494.1"/>
    </source>
</evidence>
<reference evidence="2 3" key="1">
    <citation type="journal article" date="2019" name="Nat. Ecol. Evol.">
        <title>Megaphylogeny resolves global patterns of mushroom evolution.</title>
        <authorList>
            <person name="Varga T."/>
            <person name="Krizsan K."/>
            <person name="Foldi C."/>
            <person name="Dima B."/>
            <person name="Sanchez-Garcia M."/>
            <person name="Sanchez-Ramirez S."/>
            <person name="Szollosi G.J."/>
            <person name="Szarkandi J.G."/>
            <person name="Papp V."/>
            <person name="Albert L."/>
            <person name="Andreopoulos W."/>
            <person name="Angelini C."/>
            <person name="Antonin V."/>
            <person name="Barry K.W."/>
            <person name="Bougher N.L."/>
            <person name="Buchanan P."/>
            <person name="Buyck B."/>
            <person name="Bense V."/>
            <person name="Catcheside P."/>
            <person name="Chovatia M."/>
            <person name="Cooper J."/>
            <person name="Damon W."/>
            <person name="Desjardin D."/>
            <person name="Finy P."/>
            <person name="Geml J."/>
            <person name="Haridas S."/>
            <person name="Hughes K."/>
            <person name="Justo A."/>
            <person name="Karasinski D."/>
            <person name="Kautmanova I."/>
            <person name="Kiss B."/>
            <person name="Kocsube S."/>
            <person name="Kotiranta H."/>
            <person name="LaButti K.M."/>
            <person name="Lechner B.E."/>
            <person name="Liimatainen K."/>
            <person name="Lipzen A."/>
            <person name="Lukacs Z."/>
            <person name="Mihaltcheva S."/>
            <person name="Morgado L.N."/>
            <person name="Niskanen T."/>
            <person name="Noordeloos M.E."/>
            <person name="Ohm R.A."/>
            <person name="Ortiz-Santana B."/>
            <person name="Ovrebo C."/>
            <person name="Racz N."/>
            <person name="Riley R."/>
            <person name="Savchenko A."/>
            <person name="Shiryaev A."/>
            <person name="Soop K."/>
            <person name="Spirin V."/>
            <person name="Szebenyi C."/>
            <person name="Tomsovsky M."/>
            <person name="Tulloss R.E."/>
            <person name="Uehling J."/>
            <person name="Grigoriev I.V."/>
            <person name="Vagvolgyi C."/>
            <person name="Papp T."/>
            <person name="Martin F.M."/>
            <person name="Miettinen O."/>
            <person name="Hibbett D.S."/>
            <person name="Nagy L.G."/>
        </authorList>
    </citation>
    <scope>NUCLEOTIDE SEQUENCE [LARGE SCALE GENOMIC DNA]</scope>
    <source>
        <strain evidence="2 3">HHB13444</strain>
    </source>
</reference>
<gene>
    <name evidence="2" type="ORF">K466DRAFT_484675</name>
</gene>
<dbReference type="Proteomes" id="UP000308197">
    <property type="component" value="Unassembled WGS sequence"/>
</dbReference>
<dbReference type="AlphaFoldDB" id="A0A5C3PL12"/>
<sequence>MPDDNLQSSLASVIPDLQPDRAILLVFSILARRLHLSTPTLVNRIHERSCSAALRDVGMRSSERMRKQMCDMLLKLLECVPRDHDPAKLGTLDVLWTLWELCLGAGLAEYQDPLLYQSVLNGVAELLSEGNPFRLRRAALNILYESTHTWAFLYCPAAIGNIIAFARSCYLHQTPDMFVKATGVALHLSTRLNWDADKDETRAYQRRQLRELLRDLSRFLKQCNEDSVRHEERSASTLVYGLALLSEKDGELVGAMLPDVLLEGVNLGLIHLSHEEHLRLRGMQENWPGRAGYHSIKNSEALENKGTIGRGTQEGHRSCHKNEASSAVETAA</sequence>
<dbReference type="InParanoid" id="A0A5C3PL12"/>
<evidence type="ECO:0000256" key="1">
    <source>
        <dbReference type="SAM" id="MobiDB-lite"/>
    </source>
</evidence>
<name>A0A5C3PL12_9APHY</name>